<dbReference type="InterPro" id="IPR027624">
    <property type="entry name" value="TOMM_cyclo_SagD"/>
</dbReference>
<evidence type="ECO:0000313" key="2">
    <source>
        <dbReference type="EMBL" id="CAB4703247.1"/>
    </source>
</evidence>
<name>A0A6J6PWW4_9ZZZZ</name>
<dbReference type="PANTHER" id="PTHR37809">
    <property type="entry name" value="RIBOSOMAL PROTEIN S12 METHYLTHIOTRANSFERASE ACCESSORY FACTOR YCAO"/>
    <property type="match status" value="1"/>
</dbReference>
<dbReference type="Pfam" id="PF02624">
    <property type="entry name" value="YcaO"/>
    <property type="match status" value="1"/>
</dbReference>
<dbReference type="PROSITE" id="PS51664">
    <property type="entry name" value="YCAO"/>
    <property type="match status" value="1"/>
</dbReference>
<dbReference type="InterPro" id="IPR003776">
    <property type="entry name" value="YcaO-like_dom"/>
</dbReference>
<dbReference type="Gene3D" id="3.30.1330.230">
    <property type="match status" value="1"/>
</dbReference>
<proteinExistence type="predicted"/>
<evidence type="ECO:0000259" key="1">
    <source>
        <dbReference type="PROSITE" id="PS51664"/>
    </source>
</evidence>
<feature type="domain" description="YcaO" evidence="1">
    <location>
        <begin position="60"/>
        <end position="433"/>
    </location>
</feature>
<dbReference type="EMBL" id="CAEZXP010000005">
    <property type="protein sequence ID" value="CAB4703247.1"/>
    <property type="molecule type" value="Genomic_DNA"/>
</dbReference>
<accession>A0A6J6PWW4</accession>
<protein>
    <submittedName>
        <fullName evidence="2">Unannotated protein</fullName>
    </submittedName>
</protein>
<dbReference type="NCBIfam" id="TIGR03604">
    <property type="entry name" value="TOMM_cyclo_SagD"/>
    <property type="match status" value="1"/>
</dbReference>
<dbReference type="PANTHER" id="PTHR37809:SF1">
    <property type="entry name" value="RIBOSOMAL PROTEIN S12 METHYLTHIOTRANSFERASE ACCESSORY FACTOR YCAO"/>
    <property type="match status" value="1"/>
</dbReference>
<dbReference type="Gene3D" id="3.30.160.660">
    <property type="match status" value="1"/>
</dbReference>
<organism evidence="2">
    <name type="scientific">freshwater metagenome</name>
    <dbReference type="NCBI Taxonomy" id="449393"/>
    <lineage>
        <taxon>unclassified sequences</taxon>
        <taxon>metagenomes</taxon>
        <taxon>ecological metagenomes</taxon>
    </lineage>
</organism>
<gene>
    <name evidence="2" type="ORF">UFOPK2399_01494</name>
</gene>
<dbReference type="AlphaFoldDB" id="A0A6J6PWW4"/>
<sequence length="433" mass="45910">MITSLPPKLRRACSPVAGIVRDLDECLALPDEPALFRYAATVGTEPGSFNDRVNLGSMGGCSPVRPDAAAAAVGEAVERYSASYVPLSRVHVSTEADLDGHVVPVAAFEPFADAQYDDPLFPFVRATPEHVMPWVRGFRIIDGTSAWLPAELVFLGDLRASITQPTVYTTSTGTACAETLDDALVRGLCEVLERDAFVLAWMRRATFPRLSVDDHPTLADLHDRLFRRSSLRCTAVDLSSVHGIPSVLAVVRSSSGAPGAVGVGAGVASSVEEAWRKAVSEACSTRLAGAKLSLTRPDRDLDAGASVSSFDDHIQFHADPNNAALSAFLDASPESRPAHDVVPLPGSSAADWLDALLGRVDLSGHEAYAVDLTAPDVRELGLVVTKVLVPGLCMLDVSESARFLGPSRLCSWSSPYAVASGSTELNAMPHPFP</sequence>
<reference evidence="2" key="1">
    <citation type="submission" date="2020-05" db="EMBL/GenBank/DDBJ databases">
        <authorList>
            <person name="Chiriac C."/>
            <person name="Salcher M."/>
            <person name="Ghai R."/>
            <person name="Kavagutti S V."/>
        </authorList>
    </citation>
    <scope>NUCLEOTIDE SEQUENCE</scope>
</reference>
<dbReference type="Gene3D" id="3.30.40.250">
    <property type="match status" value="1"/>
</dbReference>